<protein>
    <submittedName>
        <fullName evidence="3">Peptidase A1 domain-containing protein</fullName>
    </submittedName>
</protein>
<keyword evidence="1" id="KW-0732">Signal</keyword>
<keyword evidence="2" id="KW-1185">Reference proteome</keyword>
<sequence length="270" mass="30574">MAQFHLELFNLIVLHIATGRNVTYTDGKSGPMFMDNITIGDLRLPVMRFVSIISYPKMPTEFQFTPLEGVFGLAPPLKMIDPCKASPLVSIMIGDSNVGKLTLGAENYDDCVDEYDYVPLAEEDELAKILGAVVPDDVGDFYLLNQTACDNMDNMPKITIRFGEEGKDTSKTVLKPEHYMEVSPIGECRLLFMTNEVMQYDNDYWVMGQQFLVNRCVSVHFRKGRMGFAQGREIDETDNQTETSEDDQNTDVNDVVNKFEDVRIKQFIGM</sequence>
<organism evidence="2 3">
    <name type="scientific">Meloidogyne javanica</name>
    <name type="common">Root-knot nematode worm</name>
    <dbReference type="NCBI Taxonomy" id="6303"/>
    <lineage>
        <taxon>Eukaryota</taxon>
        <taxon>Metazoa</taxon>
        <taxon>Ecdysozoa</taxon>
        <taxon>Nematoda</taxon>
        <taxon>Chromadorea</taxon>
        <taxon>Rhabditida</taxon>
        <taxon>Tylenchina</taxon>
        <taxon>Tylenchomorpha</taxon>
        <taxon>Tylenchoidea</taxon>
        <taxon>Meloidogynidae</taxon>
        <taxon>Meloidogyninae</taxon>
        <taxon>Meloidogyne</taxon>
        <taxon>Meloidogyne incognita group</taxon>
    </lineage>
</organism>
<dbReference type="InterPro" id="IPR021109">
    <property type="entry name" value="Peptidase_aspartic_dom_sf"/>
</dbReference>
<dbReference type="SUPFAM" id="SSF50630">
    <property type="entry name" value="Acid proteases"/>
    <property type="match status" value="1"/>
</dbReference>
<reference evidence="3" key="1">
    <citation type="submission" date="2022-11" db="UniProtKB">
        <authorList>
            <consortium name="WormBaseParasite"/>
        </authorList>
    </citation>
    <scope>IDENTIFICATION</scope>
</reference>
<dbReference type="AlphaFoldDB" id="A0A915MSQ7"/>
<feature type="chain" id="PRO_5037182274" evidence="1">
    <location>
        <begin position="20"/>
        <end position="270"/>
    </location>
</feature>
<evidence type="ECO:0000256" key="1">
    <source>
        <dbReference type="SAM" id="SignalP"/>
    </source>
</evidence>
<name>A0A915MSQ7_MELJA</name>
<dbReference type="Gene3D" id="2.40.70.10">
    <property type="entry name" value="Acid Proteases"/>
    <property type="match status" value="2"/>
</dbReference>
<proteinExistence type="predicted"/>
<dbReference type="Proteomes" id="UP000887561">
    <property type="component" value="Unplaced"/>
</dbReference>
<evidence type="ECO:0000313" key="2">
    <source>
        <dbReference type="Proteomes" id="UP000887561"/>
    </source>
</evidence>
<evidence type="ECO:0000313" key="3">
    <source>
        <dbReference type="WBParaSite" id="scaffold5337_cov151.g9426"/>
    </source>
</evidence>
<dbReference type="WBParaSite" id="scaffold5337_cov151.g9426">
    <property type="protein sequence ID" value="scaffold5337_cov151.g9426"/>
    <property type="gene ID" value="scaffold5337_cov151.g9426"/>
</dbReference>
<feature type="signal peptide" evidence="1">
    <location>
        <begin position="1"/>
        <end position="19"/>
    </location>
</feature>
<accession>A0A915MSQ7</accession>